<evidence type="ECO:0000313" key="1">
    <source>
        <dbReference type="EMBL" id="KNF02844.1"/>
    </source>
</evidence>
<keyword evidence="2" id="KW-1185">Reference proteome</keyword>
<reference evidence="2" key="1">
    <citation type="submission" date="2014-03" db="EMBL/GenBank/DDBJ databases">
        <title>The Genome Sequence of Puccinia striiformis f. sp. tritici PST-78.</title>
        <authorList>
            <consortium name="The Broad Institute Genome Sequencing Platform"/>
            <person name="Cuomo C."/>
            <person name="Hulbert S."/>
            <person name="Chen X."/>
            <person name="Walker B."/>
            <person name="Young S.K."/>
            <person name="Zeng Q."/>
            <person name="Gargeya S."/>
            <person name="Fitzgerald M."/>
            <person name="Haas B."/>
            <person name="Abouelleil A."/>
            <person name="Alvarado L."/>
            <person name="Arachchi H.M."/>
            <person name="Berlin A.M."/>
            <person name="Chapman S.B."/>
            <person name="Goldberg J."/>
            <person name="Griggs A."/>
            <person name="Gujja S."/>
            <person name="Hansen M."/>
            <person name="Howarth C."/>
            <person name="Imamovic A."/>
            <person name="Larimer J."/>
            <person name="McCowan C."/>
            <person name="Montmayeur A."/>
            <person name="Murphy C."/>
            <person name="Neiman D."/>
            <person name="Pearson M."/>
            <person name="Priest M."/>
            <person name="Roberts A."/>
            <person name="Saif S."/>
            <person name="Shea T."/>
            <person name="Sisk P."/>
            <person name="Sykes S."/>
            <person name="Wortman J."/>
            <person name="Nusbaum C."/>
            <person name="Birren B."/>
        </authorList>
    </citation>
    <scope>NUCLEOTIDE SEQUENCE [LARGE SCALE GENOMIC DNA]</scope>
    <source>
        <strain evidence="2">race PST-78</strain>
    </source>
</reference>
<sequence length="122" mass="13893">MSDEEDLPELEPVSTSELVNLFPGINFPSWIKQPLSLLGKASRGKVKADKWRNLYTMQLPLILPIYCILIFDLETVAPNHYMAIHLAECLKKSGPVRSWWAFPLERLMAQILKASHNNHIGP</sequence>
<comment type="caution">
    <text evidence="1">The sequence shown here is derived from an EMBL/GenBank/DDBJ whole genome shotgun (WGS) entry which is preliminary data.</text>
</comment>
<proteinExistence type="predicted"/>
<gene>
    <name evidence="1" type="ORF">PSTG_04129</name>
</gene>
<name>A0A0L0VU83_9BASI</name>
<dbReference type="STRING" id="1165861.A0A0L0VU83"/>
<dbReference type="EMBL" id="AJIL01000021">
    <property type="protein sequence ID" value="KNF02844.1"/>
    <property type="molecule type" value="Genomic_DNA"/>
</dbReference>
<protein>
    <submittedName>
        <fullName evidence="1">Uncharacterized protein</fullName>
    </submittedName>
</protein>
<dbReference type="AlphaFoldDB" id="A0A0L0VU83"/>
<accession>A0A0L0VU83</accession>
<organism evidence="1 2">
    <name type="scientific">Puccinia striiformis f. sp. tritici PST-78</name>
    <dbReference type="NCBI Taxonomy" id="1165861"/>
    <lineage>
        <taxon>Eukaryota</taxon>
        <taxon>Fungi</taxon>
        <taxon>Dikarya</taxon>
        <taxon>Basidiomycota</taxon>
        <taxon>Pucciniomycotina</taxon>
        <taxon>Pucciniomycetes</taxon>
        <taxon>Pucciniales</taxon>
        <taxon>Pucciniaceae</taxon>
        <taxon>Puccinia</taxon>
    </lineage>
</organism>
<evidence type="ECO:0000313" key="2">
    <source>
        <dbReference type="Proteomes" id="UP000054564"/>
    </source>
</evidence>
<dbReference type="Proteomes" id="UP000054564">
    <property type="component" value="Unassembled WGS sequence"/>
</dbReference>